<dbReference type="InterPro" id="IPR024344">
    <property type="entry name" value="MDMPI_metal-binding"/>
</dbReference>
<protein>
    <submittedName>
        <fullName evidence="2">TIGR03086 family metal-binding protein</fullName>
    </submittedName>
</protein>
<gene>
    <name evidence="2" type="ORF">ACFPEL_07140</name>
</gene>
<dbReference type="NCBIfam" id="TIGR03086">
    <property type="entry name" value="TIGR03086 family metal-binding protein"/>
    <property type="match status" value="1"/>
</dbReference>
<organism evidence="2 3">
    <name type="scientific">Actinomycetospora chibensis</name>
    <dbReference type="NCBI Taxonomy" id="663606"/>
    <lineage>
        <taxon>Bacteria</taxon>
        <taxon>Bacillati</taxon>
        <taxon>Actinomycetota</taxon>
        <taxon>Actinomycetes</taxon>
        <taxon>Pseudonocardiales</taxon>
        <taxon>Pseudonocardiaceae</taxon>
        <taxon>Actinomycetospora</taxon>
    </lineage>
</organism>
<evidence type="ECO:0000259" key="1">
    <source>
        <dbReference type="Pfam" id="PF11716"/>
    </source>
</evidence>
<feature type="domain" description="Mycothiol-dependent maleylpyruvate isomerase metal-binding" evidence="1">
    <location>
        <begin position="11"/>
        <end position="134"/>
    </location>
</feature>
<dbReference type="Pfam" id="PF11716">
    <property type="entry name" value="MDMPI_N"/>
    <property type="match status" value="1"/>
</dbReference>
<proteinExistence type="predicted"/>
<name>A0ABV9RF45_9PSEU</name>
<evidence type="ECO:0000313" key="2">
    <source>
        <dbReference type="EMBL" id="MFC4832179.1"/>
    </source>
</evidence>
<keyword evidence="3" id="KW-1185">Reference proteome</keyword>
<evidence type="ECO:0000313" key="3">
    <source>
        <dbReference type="Proteomes" id="UP001595909"/>
    </source>
</evidence>
<comment type="caution">
    <text evidence="2">The sequence shown here is derived from an EMBL/GenBank/DDBJ whole genome shotgun (WGS) entry which is preliminary data.</text>
</comment>
<accession>A0ABV9RF45</accession>
<sequence>MSAPDPRPLLTRALDQVGELVAGTTPDALDRPTPCDDWDVRTLLDHLVGVHRRIAHVGAGGLFSEVDSMPEVAAGRHLAELTAARADVDASWGLDGSDAAVLDRVLTVPWGTMPGRFVGFGYVQELTVHAWDLAAATGRTGGLDEGLASAIEDTARRVLPAEPRGGPVPFGPPVAVADDAGPTLRLIAWLGRDPAFATNGTTAGR</sequence>
<dbReference type="NCBIfam" id="TIGR03083">
    <property type="entry name" value="maleylpyruvate isomerase family mycothiol-dependent enzyme"/>
    <property type="match status" value="1"/>
</dbReference>
<dbReference type="InterPro" id="IPR017520">
    <property type="entry name" value="CHP03086"/>
</dbReference>
<reference evidence="3" key="1">
    <citation type="journal article" date="2019" name="Int. J. Syst. Evol. Microbiol.">
        <title>The Global Catalogue of Microorganisms (GCM) 10K type strain sequencing project: providing services to taxonomists for standard genome sequencing and annotation.</title>
        <authorList>
            <consortium name="The Broad Institute Genomics Platform"/>
            <consortium name="The Broad Institute Genome Sequencing Center for Infectious Disease"/>
            <person name="Wu L."/>
            <person name="Ma J."/>
        </authorList>
    </citation>
    <scope>NUCLEOTIDE SEQUENCE [LARGE SCALE GENOMIC DNA]</scope>
    <source>
        <strain evidence="3">CCUG 50347</strain>
    </source>
</reference>
<dbReference type="Gene3D" id="1.20.120.450">
    <property type="entry name" value="dinb family like domain"/>
    <property type="match status" value="1"/>
</dbReference>
<dbReference type="SUPFAM" id="SSF109854">
    <property type="entry name" value="DinB/YfiT-like putative metalloenzymes"/>
    <property type="match status" value="1"/>
</dbReference>
<dbReference type="RefSeq" id="WP_274189698.1">
    <property type="nucleotide sequence ID" value="NZ_BAABHN010000013.1"/>
</dbReference>
<dbReference type="InterPro" id="IPR034660">
    <property type="entry name" value="DinB/YfiT-like"/>
</dbReference>
<dbReference type="EMBL" id="JBHSIM010000013">
    <property type="protein sequence ID" value="MFC4832179.1"/>
    <property type="molecule type" value="Genomic_DNA"/>
</dbReference>
<dbReference type="Proteomes" id="UP001595909">
    <property type="component" value="Unassembled WGS sequence"/>
</dbReference>
<dbReference type="InterPro" id="IPR017517">
    <property type="entry name" value="Maleyloyr_isom"/>
</dbReference>